<feature type="disulfide bond" evidence="4">
    <location>
        <begin position="681"/>
        <end position="690"/>
    </location>
</feature>
<reference evidence="6" key="1">
    <citation type="submission" date="2022-03" db="EMBL/GenBank/DDBJ databases">
        <title>Draft genome sequence of Aduncisulcus paluster, a free-living microaerophilic Fornicata.</title>
        <authorList>
            <person name="Yuyama I."/>
            <person name="Kume K."/>
            <person name="Tamura T."/>
            <person name="Inagaki Y."/>
            <person name="Hashimoto T."/>
        </authorList>
    </citation>
    <scope>NUCLEOTIDE SEQUENCE</scope>
    <source>
        <strain evidence="6">NY0171</strain>
    </source>
</reference>
<evidence type="ECO:0000313" key="7">
    <source>
        <dbReference type="Proteomes" id="UP001057375"/>
    </source>
</evidence>
<dbReference type="Gene3D" id="3.80.10.10">
    <property type="entry name" value="Ribonuclease Inhibitor"/>
    <property type="match status" value="1"/>
</dbReference>
<gene>
    <name evidence="6" type="ORF">ADUPG1_007815</name>
</gene>
<evidence type="ECO:0000256" key="2">
    <source>
        <dbReference type="ARBA" id="ARBA00022737"/>
    </source>
</evidence>
<feature type="domain" description="EGF-like" evidence="5">
    <location>
        <begin position="571"/>
        <end position="612"/>
    </location>
</feature>
<evidence type="ECO:0000313" key="6">
    <source>
        <dbReference type="EMBL" id="GKT34464.1"/>
    </source>
</evidence>
<keyword evidence="2" id="KW-0677">Repeat</keyword>
<organism evidence="6 7">
    <name type="scientific">Aduncisulcus paluster</name>
    <dbReference type="NCBI Taxonomy" id="2918883"/>
    <lineage>
        <taxon>Eukaryota</taxon>
        <taxon>Metamonada</taxon>
        <taxon>Carpediemonas-like organisms</taxon>
        <taxon>Aduncisulcus</taxon>
    </lineage>
</organism>
<feature type="domain" description="EGF-like" evidence="5">
    <location>
        <begin position="658"/>
        <end position="691"/>
    </location>
</feature>
<dbReference type="PROSITE" id="PS01186">
    <property type="entry name" value="EGF_2"/>
    <property type="match status" value="5"/>
</dbReference>
<evidence type="ECO:0000256" key="3">
    <source>
        <dbReference type="ARBA" id="ARBA00023157"/>
    </source>
</evidence>
<feature type="non-terminal residue" evidence="6">
    <location>
        <position position="1"/>
    </location>
</feature>
<dbReference type="Gene3D" id="2.170.300.10">
    <property type="entry name" value="Tie2 ligand-binding domain superfamily"/>
    <property type="match status" value="1"/>
</dbReference>
<comment type="caution">
    <text evidence="4">Lacks conserved residue(s) required for the propagation of feature annotation.</text>
</comment>
<dbReference type="Proteomes" id="UP001057375">
    <property type="component" value="Unassembled WGS sequence"/>
</dbReference>
<keyword evidence="3 4" id="KW-1015">Disulfide bond</keyword>
<feature type="disulfide bond" evidence="4">
    <location>
        <begin position="864"/>
        <end position="881"/>
    </location>
</feature>
<feature type="disulfide bond" evidence="4">
    <location>
        <begin position="810"/>
        <end position="819"/>
    </location>
</feature>
<accession>A0ABQ5KSP7</accession>
<comment type="caution">
    <text evidence="6">The sequence shown here is derived from an EMBL/GenBank/DDBJ whole genome shotgun (WGS) entry which is preliminary data.</text>
</comment>
<feature type="disulfide bond" evidence="4">
    <location>
        <begin position="602"/>
        <end position="611"/>
    </location>
</feature>
<dbReference type="InterPro" id="IPR000742">
    <property type="entry name" value="EGF"/>
</dbReference>
<keyword evidence="1 4" id="KW-0245">EGF-like domain</keyword>
<dbReference type="EMBL" id="BQXS01010815">
    <property type="protein sequence ID" value="GKT34464.1"/>
    <property type="molecule type" value="Genomic_DNA"/>
</dbReference>
<dbReference type="SUPFAM" id="SSF52047">
    <property type="entry name" value="RNI-like"/>
    <property type="match status" value="1"/>
</dbReference>
<feature type="disulfide bond" evidence="4">
    <location>
        <begin position="883"/>
        <end position="892"/>
    </location>
</feature>
<feature type="disulfide bond" evidence="4">
    <location>
        <begin position="791"/>
        <end position="808"/>
    </location>
</feature>
<feature type="domain" description="EGF-like" evidence="5">
    <location>
        <begin position="858"/>
        <end position="893"/>
    </location>
</feature>
<dbReference type="SMART" id="SM00181">
    <property type="entry name" value="EGF"/>
    <property type="match status" value="9"/>
</dbReference>
<proteinExistence type="predicted"/>
<dbReference type="InterPro" id="IPR032675">
    <property type="entry name" value="LRR_dom_sf"/>
</dbReference>
<dbReference type="PANTHER" id="PTHR11219:SF69">
    <property type="entry name" value="TENEURIN-A"/>
    <property type="match status" value="1"/>
</dbReference>
<name>A0ABQ5KSP7_9EUKA</name>
<sequence>PNTSSDNNNKISDPSPLYKLEHVSYIDLRLNPICGSTEDVVSTIASGLGIDDADVVFGGMSSSWTCPCTYEGSEPQLSDDRVCSETNRDSDIWHTTCASDSYTTYSSASEFTCTRPDALSTNCSGGCEYGEECRSISAEPAQGSCVRVIEDSTLHSCIASLFTDTTHRTDDNDFSVSSLKLLGTDSFASTVTCVGDGTNQVSDLAGIEHLINVESINLSCFSSSTSSSSPGYVSSFNLLSTLLQLSALEVSYCSFLGESLDKIVGLAPSLQYFDLAGIPISDSIATLTQFSSLVELRINECGLSSIPDLSASNDSLTLLDISDNSDISSLCPIVEYGLTHLVQLYATSNSIRDPTALYELDETLCSLDLRDNKMCELDDPETLFFSEHFTNALCADGVDQMYDLSDQQETCDCSSEFSLTMNKTCSSTSYDGQRTDEYQYQVTCSEYSYRVKDSSNDDGFSCIEFDSEDEDVESLILYCASCVNNNTNMECVDMSSYDSSYSSSSSPSSSIECVCMEGWYGSTCTSECPVIVGSDNSEDKCGSEMDPSQGSCNTLSHSCECELGWGGTNCSEDQCSMDSLYGFCNGSGSCVQLSDTSSYCECNQGYGGENCASQTCSRDENDTLCSGVGSCEKDSSGEYHCTSCAYGYVLNASSSDCLPMCDDEDYCGSNGTCVGSNKCLCDSGYSGDQCEEYSCGDPLNPCSGSTNGQCIMVDYTHHECACEIGWNGDDCGAVGCPIVTSTDGDPVASCGEHGTCVLSDTGVSACECDPGWSDESYCSSLNGLCGSDTICSDHGSCIYDSSSNVDVCKCLDGWSGTSCENVSCGCVDSNDHMECVDGEDAGTLVCACKKGWSGDECNVDACDCHSKGECVDDTETSERVCQCYEFFSGDSCEECASDDPNDCFSVSIPSYSDPINIPRLDSWPMFFEKSWYRMAGGSLFGRQPFISVPIARSSMNILADDSVSLDAVRVIQANSIVQLCLDEISASMIIPINGGIFRVDSVGPVFCYQMDGTMLCRSLESYEDWFSCSVDGDASAIKFSMNDDSSVPSPTPVFSGSAIGLKQLMGAPPCSEYVDGVVVYVFEDVFLRCIGHLSEWAPIILGDEVDIQSVSTKPRSGILHYYSLDDAIHQMKMRAYGSADKAMTLDGAGFIKKPTNTAQHL</sequence>
<dbReference type="InterPro" id="IPR051216">
    <property type="entry name" value="Teneurin"/>
</dbReference>
<evidence type="ECO:0000256" key="4">
    <source>
        <dbReference type="PROSITE-ProRule" id="PRU00076"/>
    </source>
</evidence>
<protein>
    <recommendedName>
        <fullName evidence="5">EGF-like domain-containing protein</fullName>
    </recommendedName>
</protein>
<evidence type="ECO:0000256" key="1">
    <source>
        <dbReference type="ARBA" id="ARBA00022536"/>
    </source>
</evidence>
<dbReference type="PROSITE" id="PS00022">
    <property type="entry name" value="EGF_1"/>
    <property type="match status" value="6"/>
</dbReference>
<dbReference type="Gene3D" id="2.10.25.10">
    <property type="entry name" value="Laminin"/>
    <property type="match status" value="2"/>
</dbReference>
<keyword evidence="7" id="KW-1185">Reference proteome</keyword>
<dbReference type="PROSITE" id="PS50026">
    <property type="entry name" value="EGF_3"/>
    <property type="match status" value="5"/>
</dbReference>
<feature type="domain" description="EGF-like" evidence="5">
    <location>
        <begin position="743"/>
        <end position="779"/>
    </location>
</feature>
<feature type="domain" description="EGF-like" evidence="5">
    <location>
        <begin position="781"/>
        <end position="820"/>
    </location>
</feature>
<dbReference type="PANTHER" id="PTHR11219">
    <property type="entry name" value="TENEURIN AND N-ACETYLGLUCOSAMINE-1-PHOSPHODIESTER ALPHA-N-ACETYLGLUCOSAMINIDASE"/>
    <property type="match status" value="1"/>
</dbReference>
<evidence type="ECO:0000259" key="5">
    <source>
        <dbReference type="PROSITE" id="PS50026"/>
    </source>
</evidence>